<feature type="compositionally biased region" description="Acidic residues" evidence="1">
    <location>
        <begin position="345"/>
        <end position="358"/>
    </location>
</feature>
<dbReference type="RefSeq" id="XP_046071140.1">
    <property type="nucleotide sequence ID" value="XM_046216340.1"/>
</dbReference>
<dbReference type="GeneID" id="70246627"/>
<protein>
    <recommendedName>
        <fullName evidence="4">DNA (cytosine-5)-methyltransferase 1 replication foci domain-containing protein</fullName>
    </recommendedName>
</protein>
<feature type="region of interest" description="Disordered" evidence="1">
    <location>
        <begin position="325"/>
        <end position="419"/>
    </location>
</feature>
<reference evidence="2" key="1">
    <citation type="submission" date="2021-12" db="EMBL/GenBank/DDBJ databases">
        <title>Convergent genome expansion in fungi linked to evolution of root-endophyte symbiosis.</title>
        <authorList>
            <consortium name="DOE Joint Genome Institute"/>
            <person name="Ke Y.-H."/>
            <person name="Bonito G."/>
            <person name="Liao H.-L."/>
            <person name="Looney B."/>
            <person name="Rojas-Flechas A."/>
            <person name="Nash J."/>
            <person name="Hameed K."/>
            <person name="Schadt C."/>
            <person name="Martin F."/>
            <person name="Crous P.W."/>
            <person name="Miettinen O."/>
            <person name="Magnuson J.K."/>
            <person name="Labbe J."/>
            <person name="Jacobson D."/>
            <person name="Doktycz M.J."/>
            <person name="Veneault-Fourrey C."/>
            <person name="Kuo A."/>
            <person name="Mondo S."/>
            <person name="Calhoun S."/>
            <person name="Riley R."/>
            <person name="Ohm R."/>
            <person name="LaButti K."/>
            <person name="Andreopoulos B."/>
            <person name="Pangilinan J."/>
            <person name="Nolan M."/>
            <person name="Tritt A."/>
            <person name="Clum A."/>
            <person name="Lipzen A."/>
            <person name="Daum C."/>
            <person name="Barry K."/>
            <person name="Grigoriev I.V."/>
            <person name="Vilgalys R."/>
        </authorList>
    </citation>
    <scope>NUCLEOTIDE SEQUENCE</scope>
    <source>
        <strain evidence="2">PMI_201</strain>
    </source>
</reference>
<gene>
    <name evidence="2" type="ORF">BGW36DRAFT_380438</name>
</gene>
<name>A0AAD4PZA6_9EURO</name>
<proteinExistence type="predicted"/>
<comment type="caution">
    <text evidence="2">The sequence shown here is derived from an EMBL/GenBank/DDBJ whole genome shotgun (WGS) entry which is preliminary data.</text>
</comment>
<evidence type="ECO:0000313" key="3">
    <source>
        <dbReference type="Proteomes" id="UP001201262"/>
    </source>
</evidence>
<evidence type="ECO:0008006" key="4">
    <source>
        <dbReference type="Google" id="ProtNLM"/>
    </source>
</evidence>
<dbReference type="AlphaFoldDB" id="A0AAD4PZA6"/>
<organism evidence="2 3">
    <name type="scientific">Talaromyces proteolyticus</name>
    <dbReference type="NCBI Taxonomy" id="1131652"/>
    <lineage>
        <taxon>Eukaryota</taxon>
        <taxon>Fungi</taxon>
        <taxon>Dikarya</taxon>
        <taxon>Ascomycota</taxon>
        <taxon>Pezizomycotina</taxon>
        <taxon>Eurotiomycetes</taxon>
        <taxon>Eurotiomycetidae</taxon>
        <taxon>Eurotiales</taxon>
        <taxon>Trichocomaceae</taxon>
        <taxon>Talaromyces</taxon>
        <taxon>Talaromyces sect. Bacilispori</taxon>
    </lineage>
</organism>
<evidence type="ECO:0000313" key="2">
    <source>
        <dbReference type="EMBL" id="KAH8696202.1"/>
    </source>
</evidence>
<evidence type="ECO:0000256" key="1">
    <source>
        <dbReference type="SAM" id="MobiDB-lite"/>
    </source>
</evidence>
<dbReference type="Proteomes" id="UP001201262">
    <property type="component" value="Unassembled WGS sequence"/>
</dbReference>
<sequence>MMTSREDQVLKPRDPAVDDENDWEEFSLTDVKILIPGKSRYANLLATTPDNPVRVIGCLDEVEEEQARLVLDDDYLSKRIVIENVTHYAYGQHADGEIGVWVAGQAGWYSIVPAKGYRPMYNDMVEAVDLLYFLVDRHQSQKHRRRAGEPTFEYLCEEYVNHTHGICEDGDDSAEVIDKFHSFLLSQMIQGRENVQWNETEIFKYLAKKFPDEYERILALQQKPDDESPAKRTEPKAIDTHAVSKAQADTIFRIISELKEAGALAKRQLTLDLVTSTLCSRYEIDSDDHAKDVIGANAAAVIEQMERSDYDWHKRAIYRELKQASEKEGIRQTAATPLRPRLGIDDDSSEHESDDEDDPRAQRRRVRKSVLRPISTKKASKKTRSATRDMDVSDDSDIGENLETPSKSRGGHNLVHDPPPSITQTATAIVTPAASINGRARSILSETDSLAIRKTPLQETHQSGNLTGPDLTNLPDDVWACSVQGCGKVIHKASSKRSKELIHDHALTHAEDTQAKIDLVFAEQRLNIGMGVDHLLSRIREFGALEGASVDGDTAVKRIRR</sequence>
<keyword evidence="3" id="KW-1185">Reference proteome</keyword>
<accession>A0AAD4PZA6</accession>
<dbReference type="EMBL" id="JAJTJA010000007">
    <property type="protein sequence ID" value="KAH8696202.1"/>
    <property type="molecule type" value="Genomic_DNA"/>
</dbReference>